<evidence type="ECO:0000313" key="1">
    <source>
        <dbReference type="EMBL" id="GHI79517.1"/>
    </source>
</evidence>
<comment type="caution">
    <text evidence="1">The sequence shown here is derived from an EMBL/GenBank/DDBJ whole genome shotgun (WGS) entry which is preliminary data.</text>
</comment>
<sequence length="123" mass="13382">MTNDEVSPAAAEIVARSWQTVLDYGPDRIDPAVPRAAYGHPALRELFPAVSHGVLYLSRCIRYPWTRDIGTAFPQAAGGYRVRRQSDSTLLGVTETAEEAYRLIAAHLPEDCGPAIDGTANDL</sequence>
<dbReference type="Proteomes" id="UP000608522">
    <property type="component" value="Unassembled WGS sequence"/>
</dbReference>
<reference evidence="2" key="1">
    <citation type="submission" date="2023-07" db="EMBL/GenBank/DDBJ databases">
        <title>Whole genome shotgun sequence of Streptomyces spororaveus NBRC 15456.</title>
        <authorList>
            <person name="Komaki H."/>
            <person name="Tamura T."/>
        </authorList>
    </citation>
    <scope>NUCLEOTIDE SEQUENCE [LARGE SCALE GENOMIC DNA]</scope>
    <source>
        <strain evidence="2">NBRC 15456</strain>
    </source>
</reference>
<gene>
    <name evidence="1" type="ORF">Sspor_50780</name>
</gene>
<proteinExistence type="predicted"/>
<organism evidence="1 2">
    <name type="scientific">Streptomyces spororaveus</name>
    <dbReference type="NCBI Taxonomy" id="284039"/>
    <lineage>
        <taxon>Bacteria</taxon>
        <taxon>Bacillati</taxon>
        <taxon>Actinomycetota</taxon>
        <taxon>Actinomycetes</taxon>
        <taxon>Kitasatosporales</taxon>
        <taxon>Streptomycetaceae</taxon>
        <taxon>Streptomyces</taxon>
    </lineage>
</organism>
<protein>
    <submittedName>
        <fullName evidence="1">Uncharacterized protein</fullName>
    </submittedName>
</protein>
<accession>A0ABQ3THN5</accession>
<keyword evidence="2" id="KW-1185">Reference proteome</keyword>
<dbReference type="EMBL" id="BNED01000005">
    <property type="protein sequence ID" value="GHI79517.1"/>
    <property type="molecule type" value="Genomic_DNA"/>
</dbReference>
<evidence type="ECO:0000313" key="2">
    <source>
        <dbReference type="Proteomes" id="UP000608522"/>
    </source>
</evidence>
<dbReference type="RefSeq" id="WP_202201076.1">
    <property type="nucleotide sequence ID" value="NZ_BAAATO010000008.1"/>
</dbReference>
<name>A0ABQ3THN5_9ACTN</name>
<dbReference type="Pfam" id="PF19692">
    <property type="entry name" value="DUF6193"/>
    <property type="match status" value="1"/>
</dbReference>
<dbReference type="InterPro" id="IPR045682">
    <property type="entry name" value="DUF6193"/>
</dbReference>